<dbReference type="PROSITE" id="PS00217">
    <property type="entry name" value="SUGAR_TRANSPORT_2"/>
    <property type="match status" value="1"/>
</dbReference>
<dbReference type="InterPro" id="IPR036259">
    <property type="entry name" value="MFS_trans_sf"/>
</dbReference>
<feature type="transmembrane region" description="Helical" evidence="5">
    <location>
        <begin position="110"/>
        <end position="129"/>
    </location>
</feature>
<keyword evidence="4 5" id="KW-0472">Membrane</keyword>
<dbReference type="InterPro" id="IPR020846">
    <property type="entry name" value="MFS_dom"/>
</dbReference>
<evidence type="ECO:0000313" key="8">
    <source>
        <dbReference type="Proteomes" id="UP001367676"/>
    </source>
</evidence>
<evidence type="ECO:0000256" key="3">
    <source>
        <dbReference type="ARBA" id="ARBA00022989"/>
    </source>
</evidence>
<evidence type="ECO:0000256" key="2">
    <source>
        <dbReference type="ARBA" id="ARBA00022692"/>
    </source>
</evidence>
<sequence>MMQKKFIRQSGTLIPVFLLSFIDGLNYTWFAGNYKFIHGPNAKISLSKSELSIVASLIHFGRLVPFHLNTDQHTLNYHFSRVISGLSVGLGDSVVIIYIGEVSSKHTRGLYSAFDLSSFLSGILIEYLLTAFLDYTSATVVLIIFDAVTMISCFFLVESPYYQAASNEPALATKTISWLWNMSEEQAANKLSEINQSIEKTKNDRFFELIQKKPVYMSFIIATTYGIITSLINVTISSNANLILPSSNILSSDWFAIIFSSLSAIAIALSAIFIHNFGRKTLLSWSFTLEILFYAVIAALFFVDQKSIIYIRHFAWVIFTAIAVSHFIFQLGIYSTTTAVRSEIYPHTFKIIATNASIICNAATNFISTYSFMYFREEFGMYMNFITFLIASLVGLFITVCMLPETKDKTLEEIQRIMEGKGK</sequence>
<keyword evidence="2 5" id="KW-0812">Transmembrane</keyword>
<dbReference type="PANTHER" id="PTHR48021:SF1">
    <property type="entry name" value="GH07001P-RELATED"/>
    <property type="match status" value="1"/>
</dbReference>
<feature type="transmembrane region" description="Helical" evidence="5">
    <location>
        <begin position="254"/>
        <end position="275"/>
    </location>
</feature>
<dbReference type="GO" id="GO:0022857">
    <property type="term" value="F:transmembrane transporter activity"/>
    <property type="evidence" value="ECO:0007669"/>
    <property type="project" value="InterPro"/>
</dbReference>
<dbReference type="Pfam" id="PF00083">
    <property type="entry name" value="Sugar_tr"/>
    <property type="match status" value="1"/>
</dbReference>
<dbReference type="PANTHER" id="PTHR48021">
    <property type="match status" value="1"/>
</dbReference>
<feature type="transmembrane region" description="Helical" evidence="5">
    <location>
        <begin position="352"/>
        <end position="375"/>
    </location>
</feature>
<accession>A0AAN9TEK3</accession>
<proteinExistence type="predicted"/>
<comment type="subcellular location">
    <subcellularLocation>
        <location evidence="1">Membrane</location>
        <topology evidence="1">Multi-pass membrane protein</topology>
    </subcellularLocation>
</comment>
<dbReference type="EMBL" id="JBBCAQ010000027">
    <property type="protein sequence ID" value="KAK7586162.1"/>
    <property type="molecule type" value="Genomic_DNA"/>
</dbReference>
<keyword evidence="8" id="KW-1185">Reference proteome</keyword>
<feature type="domain" description="Major facilitator superfamily (MFS) profile" evidence="6">
    <location>
        <begin position="1"/>
        <end position="407"/>
    </location>
</feature>
<evidence type="ECO:0000256" key="5">
    <source>
        <dbReference type="SAM" id="Phobius"/>
    </source>
</evidence>
<feature type="transmembrane region" description="Helical" evidence="5">
    <location>
        <begin position="381"/>
        <end position="403"/>
    </location>
</feature>
<organism evidence="7 8">
    <name type="scientific">Parthenolecanium corni</name>
    <dbReference type="NCBI Taxonomy" id="536013"/>
    <lineage>
        <taxon>Eukaryota</taxon>
        <taxon>Metazoa</taxon>
        <taxon>Ecdysozoa</taxon>
        <taxon>Arthropoda</taxon>
        <taxon>Hexapoda</taxon>
        <taxon>Insecta</taxon>
        <taxon>Pterygota</taxon>
        <taxon>Neoptera</taxon>
        <taxon>Paraneoptera</taxon>
        <taxon>Hemiptera</taxon>
        <taxon>Sternorrhyncha</taxon>
        <taxon>Coccoidea</taxon>
        <taxon>Coccidae</taxon>
        <taxon>Parthenolecanium</taxon>
    </lineage>
</organism>
<comment type="caution">
    <text evidence="7">The sequence shown here is derived from an EMBL/GenBank/DDBJ whole genome shotgun (WGS) entry which is preliminary data.</text>
</comment>
<dbReference type="Proteomes" id="UP001367676">
    <property type="component" value="Unassembled WGS sequence"/>
</dbReference>
<dbReference type="PROSITE" id="PS50850">
    <property type="entry name" value="MFS"/>
    <property type="match status" value="1"/>
</dbReference>
<feature type="transmembrane region" description="Helical" evidence="5">
    <location>
        <begin position="215"/>
        <end position="234"/>
    </location>
</feature>
<feature type="transmembrane region" description="Helical" evidence="5">
    <location>
        <begin position="135"/>
        <end position="157"/>
    </location>
</feature>
<dbReference type="InterPro" id="IPR005828">
    <property type="entry name" value="MFS_sugar_transport-like"/>
</dbReference>
<protein>
    <recommendedName>
        <fullName evidence="6">Major facilitator superfamily (MFS) profile domain-containing protein</fullName>
    </recommendedName>
</protein>
<feature type="transmembrane region" description="Helical" evidence="5">
    <location>
        <begin position="282"/>
        <end position="303"/>
    </location>
</feature>
<feature type="transmembrane region" description="Helical" evidence="5">
    <location>
        <begin position="309"/>
        <end position="331"/>
    </location>
</feature>
<evidence type="ECO:0000256" key="4">
    <source>
        <dbReference type="ARBA" id="ARBA00023136"/>
    </source>
</evidence>
<dbReference type="InterPro" id="IPR005829">
    <property type="entry name" value="Sugar_transporter_CS"/>
</dbReference>
<reference evidence="7 8" key="1">
    <citation type="submission" date="2024-03" db="EMBL/GenBank/DDBJ databases">
        <title>Adaptation during the transition from Ophiocordyceps entomopathogen to insect associate is accompanied by gene loss and intensified selection.</title>
        <authorList>
            <person name="Ward C.M."/>
            <person name="Onetto C.A."/>
            <person name="Borneman A.R."/>
        </authorList>
    </citation>
    <scope>NUCLEOTIDE SEQUENCE [LARGE SCALE GENOMIC DNA]</scope>
    <source>
        <strain evidence="7">AWRI1</strain>
        <tissue evidence="7">Single Adult Female</tissue>
    </source>
</reference>
<keyword evidence="3 5" id="KW-1133">Transmembrane helix</keyword>
<feature type="transmembrane region" description="Helical" evidence="5">
    <location>
        <begin position="12"/>
        <end position="30"/>
    </location>
</feature>
<dbReference type="Gene3D" id="1.20.1250.20">
    <property type="entry name" value="MFS general substrate transporter like domains"/>
    <property type="match status" value="1"/>
</dbReference>
<name>A0AAN9TEK3_9HEMI</name>
<dbReference type="InterPro" id="IPR050549">
    <property type="entry name" value="MFS_Trehalose_Transporter"/>
</dbReference>
<gene>
    <name evidence="7" type="ORF">V9T40_004038</name>
</gene>
<dbReference type="SUPFAM" id="SSF103473">
    <property type="entry name" value="MFS general substrate transporter"/>
    <property type="match status" value="1"/>
</dbReference>
<dbReference type="AlphaFoldDB" id="A0AAN9TEK3"/>
<feature type="transmembrane region" description="Helical" evidence="5">
    <location>
        <begin position="78"/>
        <end position="98"/>
    </location>
</feature>
<evidence type="ECO:0000256" key="1">
    <source>
        <dbReference type="ARBA" id="ARBA00004141"/>
    </source>
</evidence>
<evidence type="ECO:0000259" key="6">
    <source>
        <dbReference type="PROSITE" id="PS50850"/>
    </source>
</evidence>
<dbReference type="GO" id="GO:0016020">
    <property type="term" value="C:membrane"/>
    <property type="evidence" value="ECO:0007669"/>
    <property type="project" value="UniProtKB-SubCell"/>
</dbReference>
<evidence type="ECO:0000313" key="7">
    <source>
        <dbReference type="EMBL" id="KAK7586162.1"/>
    </source>
</evidence>